<dbReference type="SUPFAM" id="SSF53649">
    <property type="entry name" value="Alkaline phosphatase-like"/>
    <property type="match status" value="1"/>
</dbReference>
<dbReference type="EMBL" id="CP012199">
    <property type="protein sequence ID" value="AMG76466.1"/>
    <property type="molecule type" value="Genomic_DNA"/>
</dbReference>
<accession>A0AA86GRV3</accession>
<name>A0AA86GRV3_9SPHN</name>
<reference evidence="2 3" key="1">
    <citation type="journal article" date="2016" name="BMC Genomics">
        <title>Genomic analysis of the nitrate-respiring Sphingopyxis granuli (formerly Sphingomonas macrogoltabida) strain TFA.</title>
        <authorList>
            <person name="Garcia-Romero I."/>
            <person name="Perez-Pulido A.J."/>
            <person name="Gonzalez-Flores Y.E."/>
            <person name="Reyes-Ramirez F."/>
            <person name="Santero E."/>
            <person name="Floriano B."/>
        </authorList>
    </citation>
    <scope>NUCLEOTIDE SEQUENCE [LARGE SCALE GENOMIC DNA]</scope>
    <source>
        <strain evidence="2 3">TFA</strain>
    </source>
</reference>
<dbReference type="AlphaFoldDB" id="A0AA86GRV3"/>
<sequence>MRSVRTPKWKYISNLHPEYVCTTHIDQYVRNIDDSGRYFPSWRRSTDPAAQQIVKSYYRRPAEELYDLEADPAERNNLAADSRYKTVLRSLRQKLKVWRTKQGDTRPVEGTPHFQEGPIDGKVD</sequence>
<keyword evidence="3" id="KW-1185">Reference proteome</keyword>
<evidence type="ECO:0000256" key="1">
    <source>
        <dbReference type="SAM" id="MobiDB-lite"/>
    </source>
</evidence>
<organism evidence="2 3">
    <name type="scientific">Sphingopyxis granuli</name>
    <dbReference type="NCBI Taxonomy" id="267128"/>
    <lineage>
        <taxon>Bacteria</taxon>
        <taxon>Pseudomonadati</taxon>
        <taxon>Pseudomonadota</taxon>
        <taxon>Alphaproteobacteria</taxon>
        <taxon>Sphingomonadales</taxon>
        <taxon>Sphingomonadaceae</taxon>
        <taxon>Sphingopyxis</taxon>
    </lineage>
</organism>
<gene>
    <name evidence="2" type="ORF">SGRAN_4139</name>
</gene>
<feature type="region of interest" description="Disordered" evidence="1">
    <location>
        <begin position="100"/>
        <end position="124"/>
    </location>
</feature>
<protein>
    <submittedName>
        <fullName evidence="2">Arylsulfatase A family protein</fullName>
    </submittedName>
</protein>
<dbReference type="Proteomes" id="UP000058599">
    <property type="component" value="Chromosome"/>
</dbReference>
<dbReference type="KEGG" id="sgi:SGRAN_4139"/>
<evidence type="ECO:0000313" key="3">
    <source>
        <dbReference type="Proteomes" id="UP000058599"/>
    </source>
</evidence>
<dbReference type="RefSeq" id="WP_067186571.1">
    <property type="nucleotide sequence ID" value="NZ_CP012199.1"/>
</dbReference>
<dbReference type="Gene3D" id="3.40.720.10">
    <property type="entry name" value="Alkaline Phosphatase, subunit A"/>
    <property type="match status" value="1"/>
</dbReference>
<proteinExistence type="predicted"/>
<evidence type="ECO:0000313" key="2">
    <source>
        <dbReference type="EMBL" id="AMG76466.1"/>
    </source>
</evidence>
<dbReference type="InterPro" id="IPR017850">
    <property type="entry name" value="Alkaline_phosphatase_core_sf"/>
</dbReference>